<dbReference type="AlphaFoldDB" id="A0A840SQY5"/>
<keyword evidence="10" id="KW-1185">Reference proteome</keyword>
<feature type="binding site" evidence="8">
    <location>
        <begin position="173"/>
        <end position="175"/>
    </location>
    <ligand>
        <name>beta-D-galactose</name>
        <dbReference type="ChEBI" id="CHEBI:27667"/>
    </ligand>
</feature>
<dbReference type="PANTHER" id="PTHR10091:SF0">
    <property type="entry name" value="GALACTOSE MUTAROTASE"/>
    <property type="match status" value="1"/>
</dbReference>
<dbReference type="EMBL" id="JACHFM010000002">
    <property type="protein sequence ID" value="MBB5222266.1"/>
    <property type="molecule type" value="Genomic_DNA"/>
</dbReference>
<dbReference type="UniPathway" id="UPA00242"/>
<dbReference type="GO" id="GO:0033499">
    <property type="term" value="P:galactose catabolic process via UDP-galactose, Leloir pathway"/>
    <property type="evidence" value="ECO:0007669"/>
    <property type="project" value="TreeGrafter"/>
</dbReference>
<keyword evidence="3 5" id="KW-0413">Isomerase</keyword>
<feature type="active site" description="Proton acceptor" evidence="6">
    <location>
        <position position="296"/>
    </location>
</feature>
<dbReference type="InterPro" id="IPR011013">
    <property type="entry name" value="Gal_mutarotase_sf_dom"/>
</dbReference>
<keyword evidence="4 5" id="KW-0119">Carbohydrate metabolism</keyword>
<evidence type="ECO:0000256" key="8">
    <source>
        <dbReference type="PIRSR" id="PIRSR005096-3"/>
    </source>
</evidence>
<dbReference type="InterPro" id="IPR047215">
    <property type="entry name" value="Galactose_mutarotase-like"/>
</dbReference>
<comment type="catalytic activity">
    <reaction evidence="5">
        <text>alpha-D-glucose = beta-D-glucose</text>
        <dbReference type="Rhea" id="RHEA:10264"/>
        <dbReference type="ChEBI" id="CHEBI:15903"/>
        <dbReference type="ChEBI" id="CHEBI:17925"/>
        <dbReference type="EC" id="5.1.3.3"/>
    </reaction>
</comment>
<feature type="binding site" evidence="7">
    <location>
        <position position="239"/>
    </location>
    <ligand>
        <name>beta-D-galactose</name>
        <dbReference type="ChEBI" id="CHEBI:27667"/>
    </ligand>
</feature>
<dbReference type="GO" id="GO:0030246">
    <property type="term" value="F:carbohydrate binding"/>
    <property type="evidence" value="ECO:0007669"/>
    <property type="project" value="InterPro"/>
</dbReference>
<feature type="active site" description="Proton donor" evidence="6">
    <location>
        <position position="173"/>
    </location>
</feature>
<dbReference type="InterPro" id="IPR014718">
    <property type="entry name" value="GH-type_carb-bd"/>
</dbReference>
<name>A0A840SQY5_9RHOB</name>
<evidence type="ECO:0000313" key="9">
    <source>
        <dbReference type="EMBL" id="MBB5222266.1"/>
    </source>
</evidence>
<feature type="binding site" evidence="8">
    <location>
        <begin position="76"/>
        <end position="77"/>
    </location>
    <ligand>
        <name>beta-D-galactose</name>
        <dbReference type="ChEBI" id="CHEBI:27667"/>
    </ligand>
</feature>
<dbReference type="PIRSF" id="PIRSF005096">
    <property type="entry name" value="GALM"/>
    <property type="match status" value="1"/>
</dbReference>
<dbReference type="EC" id="5.1.3.3" evidence="5"/>
<comment type="caution">
    <text evidence="9">The sequence shown here is derived from an EMBL/GenBank/DDBJ whole genome shotgun (WGS) entry which is preliminary data.</text>
</comment>
<proteinExistence type="inferred from homology"/>
<reference evidence="9 10" key="1">
    <citation type="submission" date="2020-08" db="EMBL/GenBank/DDBJ databases">
        <title>Genomic Encyclopedia of Type Strains, Phase IV (KMG-IV): sequencing the most valuable type-strain genomes for metagenomic binning, comparative biology and taxonomic classification.</title>
        <authorList>
            <person name="Goeker M."/>
        </authorList>
    </citation>
    <scope>NUCLEOTIDE SEQUENCE [LARGE SCALE GENOMIC DNA]</scope>
    <source>
        <strain evidence="9 10">DSM 101730</strain>
    </source>
</reference>
<evidence type="ECO:0000256" key="5">
    <source>
        <dbReference type="PIRNR" id="PIRNR005096"/>
    </source>
</evidence>
<organism evidence="9 10">
    <name type="scientific">Amaricoccus macauensis</name>
    <dbReference type="NCBI Taxonomy" id="57001"/>
    <lineage>
        <taxon>Bacteria</taxon>
        <taxon>Pseudomonadati</taxon>
        <taxon>Pseudomonadota</taxon>
        <taxon>Alphaproteobacteria</taxon>
        <taxon>Rhodobacterales</taxon>
        <taxon>Paracoccaceae</taxon>
        <taxon>Amaricoccus</taxon>
    </lineage>
</organism>
<dbReference type="SUPFAM" id="SSF74650">
    <property type="entry name" value="Galactose mutarotase-like"/>
    <property type="match status" value="1"/>
</dbReference>
<evidence type="ECO:0000256" key="7">
    <source>
        <dbReference type="PIRSR" id="PIRSR005096-2"/>
    </source>
</evidence>
<comment type="pathway">
    <text evidence="1 5">Carbohydrate metabolism; hexose metabolism.</text>
</comment>
<dbReference type="RefSeq" id="WP_184148821.1">
    <property type="nucleotide sequence ID" value="NZ_JACHFM010000002.1"/>
</dbReference>
<dbReference type="InterPro" id="IPR008183">
    <property type="entry name" value="Aldose_1/G6P_1-epimerase"/>
</dbReference>
<evidence type="ECO:0000313" key="10">
    <source>
        <dbReference type="Proteomes" id="UP000549457"/>
    </source>
</evidence>
<dbReference type="PANTHER" id="PTHR10091">
    <property type="entry name" value="ALDOSE-1-EPIMERASE"/>
    <property type="match status" value="1"/>
</dbReference>
<dbReference type="Pfam" id="PF01263">
    <property type="entry name" value="Aldose_epim"/>
    <property type="match status" value="1"/>
</dbReference>
<evidence type="ECO:0000256" key="4">
    <source>
        <dbReference type="ARBA" id="ARBA00023277"/>
    </source>
</evidence>
<comment type="similarity">
    <text evidence="2 5">Belongs to the aldose epimerase family.</text>
</comment>
<protein>
    <recommendedName>
        <fullName evidence="5">Aldose 1-epimerase</fullName>
        <ecNumber evidence="5">5.1.3.3</ecNumber>
    </recommendedName>
</protein>
<evidence type="ECO:0000256" key="6">
    <source>
        <dbReference type="PIRSR" id="PIRSR005096-1"/>
    </source>
</evidence>
<gene>
    <name evidence="9" type="ORF">HNP73_002202</name>
</gene>
<dbReference type="GO" id="GO:0004034">
    <property type="term" value="F:aldose 1-epimerase activity"/>
    <property type="evidence" value="ECO:0007669"/>
    <property type="project" value="UniProtKB-EC"/>
</dbReference>
<sequence>MKKRQFGRTEDGRGVDEVVLESSEAAISVLSFGATMRDWRVDGERGSLPMILGFPTLEGYLHRAKSHGAVVGRVANRTAGATFELGGQRYELTANDGRNHLHGGSIGLGRRIWDMEVESASNTVYLAYASPDGEEGYPGAVEFRVSLKLDGPRLICEMTGLPDRPTPISLANHNYYNLGGAGTVKDHVLRIDADRYTPVDAEQIPTGEIREVEGTPLDFTEEHEVGDRKLDHNLVFRADRDRKRPAVRMLCPRTGRKLELWSDEPGLQVFDTFNMTIEGTGLDGQVYGPYAGICLEAQHFPDTLHQPEWPGILSAPHAPYFQRLVVEIGQE</sequence>
<dbReference type="InterPro" id="IPR015443">
    <property type="entry name" value="Aldose_1-epimerase"/>
</dbReference>
<evidence type="ECO:0000256" key="3">
    <source>
        <dbReference type="ARBA" id="ARBA00023235"/>
    </source>
</evidence>
<dbReference type="GO" id="GO:0006006">
    <property type="term" value="P:glucose metabolic process"/>
    <property type="evidence" value="ECO:0007669"/>
    <property type="project" value="TreeGrafter"/>
</dbReference>
<evidence type="ECO:0000256" key="2">
    <source>
        <dbReference type="ARBA" id="ARBA00006206"/>
    </source>
</evidence>
<dbReference type="Proteomes" id="UP000549457">
    <property type="component" value="Unassembled WGS sequence"/>
</dbReference>
<dbReference type="CDD" id="cd09019">
    <property type="entry name" value="galactose_mutarotase_like"/>
    <property type="match status" value="1"/>
</dbReference>
<dbReference type="Gene3D" id="2.70.98.10">
    <property type="match status" value="1"/>
</dbReference>
<evidence type="ECO:0000256" key="1">
    <source>
        <dbReference type="ARBA" id="ARBA00005028"/>
    </source>
</evidence>
<accession>A0A840SQY5</accession>